<feature type="transmembrane region" description="Helical" evidence="6">
    <location>
        <begin position="266"/>
        <end position="287"/>
    </location>
</feature>
<feature type="transmembrane region" description="Helical" evidence="6">
    <location>
        <begin position="12"/>
        <end position="30"/>
    </location>
</feature>
<feature type="transmembrane region" description="Helical" evidence="6">
    <location>
        <begin position="214"/>
        <end position="233"/>
    </location>
</feature>
<dbReference type="PANTHER" id="PTHR33406:SF13">
    <property type="entry name" value="MEMBRANE PROTEIN YDFJ"/>
    <property type="match status" value="1"/>
</dbReference>
<keyword evidence="5 6" id="KW-0472">Membrane</keyword>
<feature type="domain" description="SSD" evidence="7">
    <location>
        <begin position="755"/>
        <end position="881"/>
    </location>
</feature>
<evidence type="ECO:0000256" key="5">
    <source>
        <dbReference type="ARBA" id="ARBA00023136"/>
    </source>
</evidence>
<gene>
    <name evidence="8" type="ordered locus">STHERM_c14200</name>
</gene>
<dbReference type="InterPro" id="IPR004869">
    <property type="entry name" value="MMPL_dom"/>
</dbReference>
<evidence type="ECO:0000256" key="2">
    <source>
        <dbReference type="ARBA" id="ARBA00022475"/>
    </source>
</evidence>
<dbReference type="Proteomes" id="UP000001296">
    <property type="component" value="Chromosome"/>
</dbReference>
<dbReference type="EMBL" id="CP001698">
    <property type="protein sequence ID" value="ADN02360.1"/>
    <property type="molecule type" value="Genomic_DNA"/>
</dbReference>
<evidence type="ECO:0000313" key="8">
    <source>
        <dbReference type="EMBL" id="ADN02360.1"/>
    </source>
</evidence>
<name>E0RT64_WINT6</name>
<sequence length="900" mass="99221">MKVRVSLLYRHPWLTIGIILGITLFFAFQIPRIELDNDPFHFIPEDHPERIAFQETEDQFGEALGIVVGIETEVGTIFSPEVLSFVDALTREIEALEEVEDVTSLTNTDYIAPTPEGMEVVPIIEDPTDPSQIARLKERLLSWEMYEGVLYSPDFRATQIIVPIRSSTTEDERQHVYFAIKEFIERTPHPHMRTYIAGTPAVTVLISSNMQKDLVLLIPLVIGVLVLVLALSFRKPGGVILPLTTVIISTIWTVGLMALLGIKLSLIGTVLPVVMMAVGSAYGIHIISHYYDLIRERGGQVSEEEHEEIVASIVRHIGKSVFLAALTTMVGFGSLASSQVRPIQEFGIFSAFGVLVALVVAVTFIPALLIARHRALQVRLNNRKVEKEDLADRFMLFLYTLFSQKKGSILLFALVVVIVGIYGTTLLDKDNVLIDYFRPGTEIREADRFFRERFVGTKTFEIVVEGTEKGALTNPEVLKAMEDLTLYLKDKFPEVKKVVSFTDFLKRINQVLNAPPEMETPVAVGPVSTVSSAPEESSGLPFSFFEEEKAEEGLFFFEEEGTAEGAASEQASPPPAERAPAPQGVTTLSREEFLTILNQAYALAPRADISAAELVRLINRALNWRGAAYYEIPYDPAKYPVETREELSNLISQYLLLYSGSLSAWIDDAIEPSKAKMTVQLATSSSIRAYEIAREAEEYARAHFPEGYTIRTSGQAKVEYALTDLIVKSQTISIAVSLGLVFLILVVTFRSIAAGIYGLIPLGITVLINFGVMGLAGIRLDIPTSMVASLAIGIGIDYAIHFMNYYHRERISTGDREKATRNSMKGVGKAILFNAVSVAAGFLVLLLSQFVPIAYMGLLIALTMATSSAASITLLPAIFAIKEAAFLRKADTTHETGGTT</sequence>
<feature type="transmembrane region" description="Helical" evidence="6">
    <location>
        <begin position="853"/>
        <end position="879"/>
    </location>
</feature>
<dbReference type="RefSeq" id="WP_013314200.1">
    <property type="nucleotide sequence ID" value="NC_014484.1"/>
</dbReference>
<dbReference type="PANTHER" id="PTHR33406">
    <property type="entry name" value="MEMBRANE PROTEIN MJ1562-RELATED"/>
    <property type="match status" value="1"/>
</dbReference>
<feature type="transmembrane region" description="Helical" evidence="6">
    <location>
        <begin position="756"/>
        <end position="780"/>
    </location>
</feature>
<feature type="transmembrane region" description="Helical" evidence="6">
    <location>
        <begin position="346"/>
        <end position="371"/>
    </location>
</feature>
<keyword evidence="3 6" id="KW-0812">Transmembrane</keyword>
<evidence type="ECO:0000256" key="6">
    <source>
        <dbReference type="SAM" id="Phobius"/>
    </source>
</evidence>
<reference key="1">
    <citation type="submission" date="2009-08" db="EMBL/GenBank/DDBJ databases">
        <title>The genome sequence of Spirochaeta thermophila DSM6192.</title>
        <authorList>
            <person name="Angelov A."/>
            <person name="Mientus M."/>
            <person name="Wittenberg S."/>
            <person name="Lehmann R."/>
            <person name="Liesegang H."/>
            <person name="Daniel R."/>
            <person name="Liebl W."/>
        </authorList>
    </citation>
    <scope>NUCLEOTIDE SEQUENCE</scope>
    <source>
        <strain>DSM 6192</strain>
    </source>
</reference>
<dbReference type="InterPro" id="IPR050545">
    <property type="entry name" value="Mycobact_MmpL"/>
</dbReference>
<feature type="transmembrane region" description="Helical" evidence="6">
    <location>
        <begin position="732"/>
        <end position="749"/>
    </location>
</feature>
<feature type="transmembrane region" description="Helical" evidence="6">
    <location>
        <begin position="321"/>
        <end position="340"/>
    </location>
</feature>
<dbReference type="KEGG" id="sta:STHERM_c14200"/>
<reference evidence="8 9" key="2">
    <citation type="journal article" date="2010" name="J. Bacteriol.">
        <title>Genome sequence of the polysaccharide-degrading, thermophilic anaerobe Spirochaeta thermophila DSM 6192.</title>
        <authorList>
            <person name="Angelov A."/>
            <person name="Liebl S."/>
            <person name="Ballschmiter M."/>
            <person name="Bomeke M."/>
            <person name="Lehmann R."/>
            <person name="Liesegang H."/>
            <person name="Daniel R."/>
            <person name="Liebl W."/>
        </authorList>
    </citation>
    <scope>NUCLEOTIDE SEQUENCE [LARGE SCALE GENOMIC DNA]</scope>
    <source>
        <strain evidence="9">ATCC 49972 / DSM 6192 / RI 19.B1</strain>
    </source>
</reference>
<evidence type="ECO:0000256" key="4">
    <source>
        <dbReference type="ARBA" id="ARBA00022989"/>
    </source>
</evidence>
<evidence type="ECO:0000313" key="9">
    <source>
        <dbReference type="Proteomes" id="UP000001296"/>
    </source>
</evidence>
<dbReference type="SUPFAM" id="SSF82866">
    <property type="entry name" value="Multidrug efflux transporter AcrB transmembrane domain"/>
    <property type="match status" value="2"/>
</dbReference>
<dbReference type="Pfam" id="PF03176">
    <property type="entry name" value="MMPL"/>
    <property type="match status" value="2"/>
</dbReference>
<feature type="transmembrane region" description="Helical" evidence="6">
    <location>
        <begin position="409"/>
        <end position="427"/>
    </location>
</feature>
<feature type="transmembrane region" description="Helical" evidence="6">
    <location>
        <begin position="240"/>
        <end position="260"/>
    </location>
</feature>
<dbReference type="PROSITE" id="PS50156">
    <property type="entry name" value="SSD"/>
    <property type="match status" value="2"/>
</dbReference>
<comment type="subcellular location">
    <subcellularLocation>
        <location evidence="1">Cell membrane</location>
        <topology evidence="1">Multi-pass membrane protein</topology>
    </subcellularLocation>
</comment>
<feature type="transmembrane region" description="Helical" evidence="6">
    <location>
        <begin position="786"/>
        <end position="806"/>
    </location>
</feature>
<dbReference type="AlphaFoldDB" id="E0RT64"/>
<evidence type="ECO:0000259" key="7">
    <source>
        <dbReference type="PROSITE" id="PS50156"/>
    </source>
</evidence>
<evidence type="ECO:0000256" key="1">
    <source>
        <dbReference type="ARBA" id="ARBA00004651"/>
    </source>
</evidence>
<dbReference type="eggNOG" id="COG1033">
    <property type="taxonomic scope" value="Bacteria"/>
</dbReference>
<organism evidence="8 9">
    <name type="scientific">Winmispira thermophila (strain ATCC 49972 / DSM 6192 / RI 19.B1)</name>
    <name type="common">Spirochaeta thermophila</name>
    <dbReference type="NCBI Taxonomy" id="665571"/>
    <lineage>
        <taxon>Bacteria</taxon>
        <taxon>Pseudomonadati</taxon>
        <taxon>Spirochaetota</taxon>
        <taxon>Spirochaetia</taxon>
        <taxon>Winmispirales</taxon>
        <taxon>Winmispiraceae</taxon>
        <taxon>Winmispira</taxon>
    </lineage>
</organism>
<dbReference type="HOGENOM" id="CLU_008861_1_1_12"/>
<keyword evidence="4 6" id="KW-1133">Transmembrane helix</keyword>
<dbReference type="GO" id="GO:0005886">
    <property type="term" value="C:plasma membrane"/>
    <property type="evidence" value="ECO:0007669"/>
    <property type="project" value="UniProtKB-SubCell"/>
</dbReference>
<keyword evidence="2" id="KW-1003">Cell membrane</keyword>
<dbReference type="PaxDb" id="665571-STHERM_c14200"/>
<dbReference type="Gene3D" id="1.20.1640.10">
    <property type="entry name" value="Multidrug efflux transporter AcrB transmembrane domain"/>
    <property type="match status" value="2"/>
</dbReference>
<evidence type="ECO:0000256" key="3">
    <source>
        <dbReference type="ARBA" id="ARBA00022692"/>
    </source>
</evidence>
<protein>
    <submittedName>
        <fullName evidence="8">Transporter</fullName>
    </submittedName>
</protein>
<feature type="domain" description="SSD" evidence="7">
    <location>
        <begin position="243"/>
        <end position="371"/>
    </location>
</feature>
<proteinExistence type="predicted"/>
<dbReference type="InterPro" id="IPR000731">
    <property type="entry name" value="SSD"/>
</dbReference>
<feature type="transmembrane region" description="Helical" evidence="6">
    <location>
        <begin position="827"/>
        <end position="847"/>
    </location>
</feature>
<accession>E0RT64</accession>